<evidence type="ECO:0000313" key="5">
    <source>
        <dbReference type="EMBL" id="ALU12459.1"/>
    </source>
</evidence>
<dbReference type="Gene3D" id="3.30.2350.20">
    <property type="entry name" value="TruD, catalytic domain"/>
    <property type="match status" value="1"/>
</dbReference>
<dbReference type="GO" id="GO:0001522">
    <property type="term" value="P:pseudouridine synthesis"/>
    <property type="evidence" value="ECO:0007669"/>
    <property type="project" value="InterPro"/>
</dbReference>
<dbReference type="PATRIC" id="fig|940295.4.peg.770"/>
<name>A0A0U3E3I0_9CREN</name>
<evidence type="ECO:0000259" key="4">
    <source>
        <dbReference type="PROSITE" id="PS50984"/>
    </source>
</evidence>
<comment type="similarity">
    <text evidence="1">Belongs to the pseudouridine synthase TruD family.</text>
</comment>
<dbReference type="Gene3D" id="1.10.1510.30">
    <property type="match status" value="1"/>
</dbReference>
<organism evidence="5 6">
    <name type="scientific">Ignicoccus islandicus DSM 13165</name>
    <dbReference type="NCBI Taxonomy" id="940295"/>
    <lineage>
        <taxon>Archaea</taxon>
        <taxon>Thermoproteota</taxon>
        <taxon>Thermoprotei</taxon>
        <taxon>Desulfurococcales</taxon>
        <taxon>Desulfurococcaceae</taxon>
        <taxon>Ignicoccus</taxon>
    </lineage>
</organism>
<dbReference type="STRING" id="940295.EYM_04010"/>
<dbReference type="PROSITE" id="PS01268">
    <property type="entry name" value="UPF0024"/>
    <property type="match status" value="1"/>
</dbReference>
<evidence type="ECO:0000256" key="2">
    <source>
        <dbReference type="ARBA" id="ARBA00022694"/>
    </source>
</evidence>
<dbReference type="InterPro" id="IPR001656">
    <property type="entry name" value="PsdUridine_synth_TruD"/>
</dbReference>
<dbReference type="EMBL" id="CP006867">
    <property type="protein sequence ID" value="ALU12459.1"/>
    <property type="molecule type" value="Genomic_DNA"/>
</dbReference>
<evidence type="ECO:0000313" key="6">
    <source>
        <dbReference type="Proteomes" id="UP000060778"/>
    </source>
</evidence>
<dbReference type="InterPro" id="IPR042214">
    <property type="entry name" value="TruD_catalytic"/>
</dbReference>
<dbReference type="KEGG" id="iis:EYM_04010"/>
<feature type="domain" description="TRUD" evidence="4">
    <location>
        <begin position="104"/>
        <end position="306"/>
    </location>
</feature>
<dbReference type="GO" id="GO:0008033">
    <property type="term" value="P:tRNA processing"/>
    <property type="evidence" value="ECO:0007669"/>
    <property type="project" value="UniProtKB-KW"/>
</dbReference>
<gene>
    <name evidence="5" type="ORF">EYM_04010</name>
</gene>
<evidence type="ECO:0000256" key="1">
    <source>
        <dbReference type="ARBA" id="ARBA00007953"/>
    </source>
</evidence>
<dbReference type="PANTHER" id="PTHR13326:SF21">
    <property type="entry name" value="PSEUDOURIDYLATE SYNTHASE PUS7L"/>
    <property type="match status" value="1"/>
</dbReference>
<sequence length="306" mass="35348">MYIMEKCCIDTIHAVRELEKATGTTWKYSGLKDAHAVTVQLVSSWSSIKNEMTLSKGKKCVRVKKVGVGKLVKGKTKGNVFVIRLRPECNVKEYIDGVLSELYCVPGIYGYQRFGTKRPITHVIGKLILKDSFDEALDVLLGEPTPWESPVAREIRKRYYSEGPKAYLDAPKYMDIERKVSLMLLNGYSPKYALKRLRIFDLFLNAFQAYIYNLALTSENEINRFNVTPGYNTWGLYREYFELNEVDRKSLKRYRIRGVHRLPCYNAQIRLHKLDGDVVLVFKLPRGYYATSVLREIVKGDPKNFS</sequence>
<dbReference type="GO" id="GO:0003723">
    <property type="term" value="F:RNA binding"/>
    <property type="evidence" value="ECO:0007669"/>
    <property type="project" value="InterPro"/>
</dbReference>
<reference evidence="5 6" key="1">
    <citation type="submission" date="2013-11" db="EMBL/GenBank/DDBJ databases">
        <title>Comparative genomics of Ignicoccus.</title>
        <authorList>
            <person name="Podar M."/>
        </authorList>
    </citation>
    <scope>NUCLEOTIDE SEQUENCE [LARGE SCALE GENOMIC DNA]</scope>
    <source>
        <strain evidence="5 6">DSM 13165</strain>
    </source>
</reference>
<dbReference type="SUPFAM" id="SSF55120">
    <property type="entry name" value="Pseudouridine synthase"/>
    <property type="match status" value="1"/>
</dbReference>
<evidence type="ECO:0000256" key="3">
    <source>
        <dbReference type="ARBA" id="ARBA00023235"/>
    </source>
</evidence>
<dbReference type="Gene3D" id="3.30.70.3160">
    <property type="match status" value="1"/>
</dbReference>
<dbReference type="PROSITE" id="PS50984">
    <property type="entry name" value="TRUD"/>
    <property type="match status" value="1"/>
</dbReference>
<dbReference type="AlphaFoldDB" id="A0A0U3E3I0"/>
<dbReference type="PANTHER" id="PTHR13326">
    <property type="entry name" value="TRNA PSEUDOURIDINE SYNTHASE D"/>
    <property type="match status" value="1"/>
</dbReference>
<dbReference type="InterPro" id="IPR020103">
    <property type="entry name" value="PsdUridine_synth_cat_dom_sf"/>
</dbReference>
<dbReference type="InterPro" id="IPR011760">
    <property type="entry name" value="PsdUridine_synth_TruD_insert"/>
</dbReference>
<keyword evidence="3" id="KW-0413">Isomerase</keyword>
<dbReference type="Pfam" id="PF01142">
    <property type="entry name" value="TruD"/>
    <property type="match status" value="1"/>
</dbReference>
<keyword evidence="2" id="KW-0819">tRNA processing</keyword>
<proteinExistence type="inferred from homology"/>
<protein>
    <recommendedName>
        <fullName evidence="4">TRUD domain-containing protein</fullName>
    </recommendedName>
</protein>
<accession>A0A0U3E3I0</accession>
<dbReference type="Proteomes" id="UP000060778">
    <property type="component" value="Chromosome"/>
</dbReference>
<dbReference type="GO" id="GO:0009982">
    <property type="term" value="F:pseudouridine synthase activity"/>
    <property type="evidence" value="ECO:0007669"/>
    <property type="project" value="InterPro"/>
</dbReference>
<keyword evidence="6" id="KW-1185">Reference proteome</keyword>
<dbReference type="InterPro" id="IPR020119">
    <property type="entry name" value="PsdUridine_synth_TruD_CS"/>
</dbReference>